<reference evidence="2" key="1">
    <citation type="journal article" date="2019" name="Int. J. Syst. Evol. Microbiol.">
        <title>The Global Catalogue of Microorganisms (GCM) 10K type strain sequencing project: providing services to taxonomists for standard genome sequencing and annotation.</title>
        <authorList>
            <consortium name="The Broad Institute Genomics Platform"/>
            <consortium name="The Broad Institute Genome Sequencing Center for Infectious Disease"/>
            <person name="Wu L."/>
            <person name="Ma J."/>
        </authorList>
    </citation>
    <scope>NUCLEOTIDE SEQUENCE [LARGE SCALE GENOMIC DNA]</scope>
    <source>
        <strain evidence="2">CG52</strain>
    </source>
</reference>
<dbReference type="PANTHER" id="PTHR40590:SF1">
    <property type="entry name" value="CYTOPLASMIC PROTEIN"/>
    <property type="match status" value="1"/>
</dbReference>
<accession>A0ABW4M655</accession>
<dbReference type="CDD" id="cd14789">
    <property type="entry name" value="Tiki"/>
    <property type="match status" value="1"/>
</dbReference>
<name>A0ABW4M655_9HYPH</name>
<dbReference type="InterPro" id="IPR047111">
    <property type="entry name" value="YbaP-like"/>
</dbReference>
<dbReference type="Proteomes" id="UP001597322">
    <property type="component" value="Unassembled WGS sequence"/>
</dbReference>
<dbReference type="PANTHER" id="PTHR40590">
    <property type="entry name" value="CYTOPLASMIC PROTEIN-RELATED"/>
    <property type="match status" value="1"/>
</dbReference>
<comment type="caution">
    <text evidence="1">The sequence shown here is derived from an EMBL/GenBank/DDBJ whole genome shotgun (WGS) entry which is preliminary data.</text>
</comment>
<organism evidence="1 2">
    <name type="scientific">Rhizobium helianthi</name>
    <dbReference type="NCBI Taxonomy" id="1132695"/>
    <lineage>
        <taxon>Bacteria</taxon>
        <taxon>Pseudomonadati</taxon>
        <taxon>Pseudomonadota</taxon>
        <taxon>Alphaproteobacteria</taxon>
        <taxon>Hyphomicrobiales</taxon>
        <taxon>Rhizobiaceae</taxon>
        <taxon>Rhizobium/Agrobacterium group</taxon>
        <taxon>Rhizobium</taxon>
    </lineage>
</organism>
<dbReference type="RefSeq" id="WP_377402016.1">
    <property type="nucleotide sequence ID" value="NZ_JBHUEQ010000023.1"/>
</dbReference>
<sequence length="361" mass="39059">MTLRLNEPSLFRRVGNDVLSLMAALHTAAFLTFLLVLALAGLGWSGKVQAAEQACTGQNLLAEWKLKDPAAYRKVEEEAAKIANGKGLFWQIEKPGIAKSYLLGTMHVTDPAVLKMPPGAPYALSKARLVIVESDEILDEKKAMAGMLAKPELNMIPNGKTIEQYLTPESKVKLEAALKQRGIPLAAVSRMQPWLLASFLALPACELTRKAQGATFLDKKIALEAVAKGVQVKGLETMEEQLSAMASIPVEFHIKSLIEMIDLGPRLDDVTTTMRDLYISGEIGMTMPMLKAVAPDGTEGEGYAEFEERIVRQRNHVMAERAAPLLDKGGAFMAVGALHLVGDEGLVALLQAKGFTVTPAN</sequence>
<evidence type="ECO:0000313" key="2">
    <source>
        <dbReference type="Proteomes" id="UP001597322"/>
    </source>
</evidence>
<keyword evidence="2" id="KW-1185">Reference proteome</keyword>
<protein>
    <submittedName>
        <fullName evidence="1">TraB/GumN family protein</fullName>
    </submittedName>
</protein>
<dbReference type="Pfam" id="PF01963">
    <property type="entry name" value="TraB_PrgY_gumN"/>
    <property type="match status" value="1"/>
</dbReference>
<evidence type="ECO:0000313" key="1">
    <source>
        <dbReference type="EMBL" id="MFD1746429.1"/>
    </source>
</evidence>
<proteinExistence type="predicted"/>
<gene>
    <name evidence="1" type="ORF">ACFSE1_13225</name>
</gene>
<dbReference type="EMBL" id="JBHUEQ010000023">
    <property type="protein sequence ID" value="MFD1746429.1"/>
    <property type="molecule type" value="Genomic_DNA"/>
</dbReference>
<dbReference type="InterPro" id="IPR002816">
    <property type="entry name" value="TraB/PrgY/GumN_fam"/>
</dbReference>